<keyword evidence="2" id="KW-1185">Reference proteome</keyword>
<accession>A0ACA9LA53</accession>
<evidence type="ECO:0000313" key="1">
    <source>
        <dbReference type="EMBL" id="CAG8513903.1"/>
    </source>
</evidence>
<comment type="caution">
    <text evidence="1">The sequence shown here is derived from an EMBL/GenBank/DDBJ whole genome shotgun (WGS) entry which is preliminary data.</text>
</comment>
<reference evidence="1" key="1">
    <citation type="submission" date="2021-06" db="EMBL/GenBank/DDBJ databases">
        <authorList>
            <person name="Kallberg Y."/>
            <person name="Tangrot J."/>
            <person name="Rosling A."/>
        </authorList>
    </citation>
    <scope>NUCLEOTIDE SEQUENCE</scope>
    <source>
        <strain evidence="1">AU212A</strain>
    </source>
</reference>
<organism evidence="1 2">
    <name type="scientific">Scutellospora calospora</name>
    <dbReference type="NCBI Taxonomy" id="85575"/>
    <lineage>
        <taxon>Eukaryota</taxon>
        <taxon>Fungi</taxon>
        <taxon>Fungi incertae sedis</taxon>
        <taxon>Mucoromycota</taxon>
        <taxon>Glomeromycotina</taxon>
        <taxon>Glomeromycetes</taxon>
        <taxon>Diversisporales</taxon>
        <taxon>Gigasporaceae</taxon>
        <taxon>Scutellospora</taxon>
    </lineage>
</organism>
<protein>
    <submittedName>
        <fullName evidence="1">4232_t:CDS:1</fullName>
    </submittedName>
</protein>
<dbReference type="Proteomes" id="UP000789860">
    <property type="component" value="Unassembled WGS sequence"/>
</dbReference>
<sequence>MSSADSDSIHSIDVPPPVPPKDEFRPAIPPKDFPKTFFSTIGPSNSSDLNFNETPSTPEANTAKRTKKPLKKFQFSALGSLFAPATTTKSTTTDDDVPRISSRSDSMFSKFSSWWSNLRLKPRNTTNVAPIAIPSTSSSAASLITPQITDDINNTQQIPKVKKSKKITDLSSVPSRNPPNKKNNFGTFIEKLNRKFSFSSGSRPAKSSSSSSTYQNGSITKENAKQKQKLVDDHDLTASTQTLCPDESSISTTHSTAAETIETHEEDENIEDIAVDVLGPLRYSMAKSNASDDTIRGASGTNRHSRLFDIFTSRSSSQRGSSSSRASRGSVVPTTNGIPNRHIRVNSNSMKDPINVYETQQENYENRISIINSDNFMPPSSTNNSSQICSNIDMPCFTLENEGEGSVSGNDSATEGQAKSEMSPLLKFKT</sequence>
<dbReference type="EMBL" id="CAJVPM010004498">
    <property type="protein sequence ID" value="CAG8513903.1"/>
    <property type="molecule type" value="Genomic_DNA"/>
</dbReference>
<gene>
    <name evidence="1" type="ORF">SCALOS_LOCUS3777</name>
</gene>
<evidence type="ECO:0000313" key="2">
    <source>
        <dbReference type="Proteomes" id="UP000789860"/>
    </source>
</evidence>
<proteinExistence type="predicted"/>
<name>A0ACA9LA53_9GLOM</name>